<dbReference type="Pfam" id="PF03798">
    <property type="entry name" value="TRAM_LAG1_CLN8"/>
    <property type="match status" value="1"/>
</dbReference>
<dbReference type="PROSITE" id="PS50922">
    <property type="entry name" value="TLC"/>
    <property type="match status" value="1"/>
</dbReference>
<comment type="caution">
    <text evidence="9">The sequence shown here is derived from an EMBL/GenBank/DDBJ whole genome shotgun (WGS) entry which is preliminary data.</text>
</comment>
<feature type="transmembrane region" description="Helical" evidence="7">
    <location>
        <begin position="296"/>
        <end position="320"/>
    </location>
</feature>
<organism evidence="9 10">
    <name type="scientific">Vermiconidia calcicola</name>
    <dbReference type="NCBI Taxonomy" id="1690605"/>
    <lineage>
        <taxon>Eukaryota</taxon>
        <taxon>Fungi</taxon>
        <taxon>Dikarya</taxon>
        <taxon>Ascomycota</taxon>
        <taxon>Pezizomycotina</taxon>
        <taxon>Dothideomycetes</taxon>
        <taxon>Dothideomycetidae</taxon>
        <taxon>Mycosphaerellales</taxon>
        <taxon>Extremaceae</taxon>
        <taxon>Vermiconidia</taxon>
    </lineage>
</organism>
<keyword evidence="4 5" id="KW-0472">Membrane</keyword>
<dbReference type="InterPro" id="IPR050846">
    <property type="entry name" value="TLCD"/>
</dbReference>
<dbReference type="GO" id="GO:0016020">
    <property type="term" value="C:membrane"/>
    <property type="evidence" value="ECO:0007669"/>
    <property type="project" value="UniProtKB-SubCell"/>
</dbReference>
<dbReference type="GO" id="GO:0005783">
    <property type="term" value="C:endoplasmic reticulum"/>
    <property type="evidence" value="ECO:0007669"/>
    <property type="project" value="TreeGrafter"/>
</dbReference>
<feature type="compositionally biased region" description="Basic and acidic residues" evidence="6">
    <location>
        <begin position="333"/>
        <end position="346"/>
    </location>
</feature>
<feature type="domain" description="TLC" evidence="8">
    <location>
        <begin position="68"/>
        <end position="331"/>
    </location>
</feature>
<reference evidence="9 10" key="1">
    <citation type="submission" date="2023-06" db="EMBL/GenBank/DDBJ databases">
        <title>Black Yeasts Isolated from many extreme environments.</title>
        <authorList>
            <person name="Coleine C."/>
            <person name="Stajich J.E."/>
            <person name="Selbmann L."/>
        </authorList>
    </citation>
    <scope>NUCLEOTIDE SEQUENCE [LARGE SCALE GENOMIC DNA]</scope>
    <source>
        <strain evidence="9 10">CCFEE 5887</strain>
    </source>
</reference>
<proteinExistence type="predicted"/>
<evidence type="ECO:0000313" key="10">
    <source>
        <dbReference type="Proteomes" id="UP001345827"/>
    </source>
</evidence>
<protein>
    <recommendedName>
        <fullName evidence="8">TLC domain-containing protein</fullName>
    </recommendedName>
</protein>
<keyword evidence="2 5" id="KW-0812">Transmembrane</keyword>
<feature type="transmembrane region" description="Helical" evidence="7">
    <location>
        <begin position="173"/>
        <end position="194"/>
    </location>
</feature>
<evidence type="ECO:0000259" key="8">
    <source>
        <dbReference type="PROSITE" id="PS50922"/>
    </source>
</evidence>
<dbReference type="PANTHER" id="PTHR13439:SF0">
    <property type="entry name" value="TOPOISOMERASE I DAMAGE AFFECTED PROTEIN 4"/>
    <property type="match status" value="1"/>
</dbReference>
<dbReference type="SMART" id="SM00724">
    <property type="entry name" value="TLC"/>
    <property type="match status" value="1"/>
</dbReference>
<accession>A0AAV9PY35</accession>
<feature type="compositionally biased region" description="Polar residues" evidence="6">
    <location>
        <begin position="360"/>
        <end position="369"/>
    </location>
</feature>
<feature type="transmembrane region" description="Helical" evidence="7">
    <location>
        <begin position="35"/>
        <end position="58"/>
    </location>
</feature>
<feature type="transmembrane region" description="Helical" evidence="7">
    <location>
        <begin position="206"/>
        <end position="226"/>
    </location>
</feature>
<evidence type="ECO:0000256" key="7">
    <source>
        <dbReference type="SAM" id="Phobius"/>
    </source>
</evidence>
<dbReference type="GO" id="GO:0055088">
    <property type="term" value="P:lipid homeostasis"/>
    <property type="evidence" value="ECO:0007669"/>
    <property type="project" value="TreeGrafter"/>
</dbReference>
<feature type="transmembrane region" description="Helical" evidence="7">
    <location>
        <begin position="147"/>
        <end position="167"/>
    </location>
</feature>
<evidence type="ECO:0000256" key="1">
    <source>
        <dbReference type="ARBA" id="ARBA00004141"/>
    </source>
</evidence>
<feature type="transmembrane region" description="Helical" evidence="7">
    <location>
        <begin position="78"/>
        <end position="96"/>
    </location>
</feature>
<dbReference type="Proteomes" id="UP001345827">
    <property type="component" value="Unassembled WGS sequence"/>
</dbReference>
<evidence type="ECO:0000313" key="9">
    <source>
        <dbReference type="EMBL" id="KAK5531867.1"/>
    </source>
</evidence>
<sequence>MLDPLPPPPPWMVALVKPVCDALSLPTLAYHIHEVLFAFVLYQTTQSIISPVLSSVLFPDIYPKLNKRTRINWDVHAVSLVQSCLINSLALWVMWTDEERSAMGADRTGKGSVERIYGYTGASGLIQAFATGYFVWDIVVSTRYLKVFGIGIWLHAIAALCVFSFGFRPFVNYYGPVFILYELSSPFLNVHWFCDKINMTGSKLQWYNGILLLGMFFSCRLVWGTYQSLRVYQDVWHAMHLNAKGQPPFIREVHESTLPGHSIFVPRDGQLCLGDTSCIRAQSEVMKFTGPETMAVPFWLAVIYLVSNLVLNSLNFYWFAKMIETVRKRFQGKPHDEFGNERERAPRRSASMVEQMASELDSQTLSGPDSQEKIEVVGRSTAVPTGTAADGELKKR</sequence>
<dbReference type="PANTHER" id="PTHR13439">
    <property type="entry name" value="CT120 PROTEIN"/>
    <property type="match status" value="1"/>
</dbReference>
<comment type="subcellular location">
    <subcellularLocation>
        <location evidence="1">Membrane</location>
        <topology evidence="1">Multi-pass membrane protein</topology>
    </subcellularLocation>
</comment>
<gene>
    <name evidence="9" type="ORF">LTR25_008197</name>
</gene>
<keyword evidence="10" id="KW-1185">Reference proteome</keyword>
<evidence type="ECO:0000256" key="3">
    <source>
        <dbReference type="ARBA" id="ARBA00022989"/>
    </source>
</evidence>
<name>A0AAV9PY35_9PEZI</name>
<evidence type="ECO:0000256" key="6">
    <source>
        <dbReference type="SAM" id="MobiDB-lite"/>
    </source>
</evidence>
<keyword evidence="3 7" id="KW-1133">Transmembrane helix</keyword>
<dbReference type="AlphaFoldDB" id="A0AAV9PY35"/>
<evidence type="ECO:0000256" key="2">
    <source>
        <dbReference type="ARBA" id="ARBA00022692"/>
    </source>
</evidence>
<dbReference type="EMBL" id="JAXLQG010000016">
    <property type="protein sequence ID" value="KAK5531867.1"/>
    <property type="molecule type" value="Genomic_DNA"/>
</dbReference>
<feature type="transmembrane region" description="Helical" evidence="7">
    <location>
        <begin position="116"/>
        <end position="135"/>
    </location>
</feature>
<evidence type="ECO:0000256" key="4">
    <source>
        <dbReference type="ARBA" id="ARBA00023136"/>
    </source>
</evidence>
<dbReference type="InterPro" id="IPR006634">
    <property type="entry name" value="TLC-dom"/>
</dbReference>
<evidence type="ECO:0000256" key="5">
    <source>
        <dbReference type="PROSITE-ProRule" id="PRU00205"/>
    </source>
</evidence>
<feature type="region of interest" description="Disordered" evidence="6">
    <location>
        <begin position="333"/>
        <end position="396"/>
    </location>
</feature>